<name>A0AAN7RW54_MYCAM</name>
<protein>
    <recommendedName>
        <fullName evidence="2">DNA polymerase nu pseudo-exo domain-containing protein</fullName>
    </recommendedName>
</protein>
<evidence type="ECO:0000256" key="1">
    <source>
        <dbReference type="SAM" id="MobiDB-lite"/>
    </source>
</evidence>
<dbReference type="InterPro" id="IPR036397">
    <property type="entry name" value="RNaseH_sf"/>
</dbReference>
<dbReference type="Gene3D" id="1.20.1060.10">
    <property type="entry name" value="Taq DNA Polymerase, Chain T, domain 4"/>
    <property type="match status" value="1"/>
</dbReference>
<dbReference type="PANTHER" id="PTHR10133">
    <property type="entry name" value="DNA POLYMERASE I"/>
    <property type="match status" value="1"/>
</dbReference>
<evidence type="ECO:0000313" key="3">
    <source>
        <dbReference type="EMBL" id="KAK4818780.1"/>
    </source>
</evidence>
<dbReference type="SUPFAM" id="SSF56672">
    <property type="entry name" value="DNA/RNA polymerases"/>
    <property type="match status" value="1"/>
</dbReference>
<dbReference type="Proteomes" id="UP001333110">
    <property type="component" value="Unassembled WGS sequence"/>
</dbReference>
<evidence type="ECO:0000259" key="2">
    <source>
        <dbReference type="Pfam" id="PF18049"/>
    </source>
</evidence>
<keyword evidence="4" id="KW-1185">Reference proteome</keyword>
<feature type="region of interest" description="Disordered" evidence="1">
    <location>
        <begin position="38"/>
        <end position="59"/>
    </location>
</feature>
<dbReference type="Gene3D" id="3.30.420.10">
    <property type="entry name" value="Ribonuclease H-like superfamily/Ribonuclease H"/>
    <property type="match status" value="1"/>
</dbReference>
<reference evidence="3 4" key="1">
    <citation type="journal article" date="2023" name="J. Hered.">
        <title>Chromosome-level genome of the wood stork (Mycteria americana) provides insight into avian chromosome evolution.</title>
        <authorList>
            <person name="Flamio R. Jr."/>
            <person name="Ramstad K.M."/>
        </authorList>
    </citation>
    <scope>NUCLEOTIDE SEQUENCE [LARGE SCALE GENOMIC DNA]</scope>
    <source>
        <strain evidence="3">JAX WOST 10</strain>
    </source>
</reference>
<dbReference type="AlphaFoldDB" id="A0AAN7RW54"/>
<proteinExistence type="predicted"/>
<dbReference type="PANTHER" id="PTHR10133:SF27">
    <property type="entry name" value="DNA POLYMERASE NU"/>
    <property type="match status" value="1"/>
</dbReference>
<evidence type="ECO:0000313" key="4">
    <source>
        <dbReference type="Proteomes" id="UP001333110"/>
    </source>
</evidence>
<feature type="non-terminal residue" evidence="3">
    <location>
        <position position="510"/>
    </location>
</feature>
<dbReference type="GO" id="GO:0003887">
    <property type="term" value="F:DNA-directed DNA polymerase activity"/>
    <property type="evidence" value="ECO:0007669"/>
    <property type="project" value="InterPro"/>
</dbReference>
<accession>A0AAN7RW54</accession>
<dbReference type="InterPro" id="IPR043502">
    <property type="entry name" value="DNA/RNA_pol_sf"/>
</dbReference>
<feature type="compositionally biased region" description="Basic and acidic residues" evidence="1">
    <location>
        <begin position="47"/>
        <end position="59"/>
    </location>
</feature>
<dbReference type="InterPro" id="IPR002298">
    <property type="entry name" value="DNA_polymerase_A"/>
</dbReference>
<organism evidence="3 4">
    <name type="scientific">Mycteria americana</name>
    <name type="common">Wood stork</name>
    <dbReference type="NCBI Taxonomy" id="33587"/>
    <lineage>
        <taxon>Eukaryota</taxon>
        <taxon>Metazoa</taxon>
        <taxon>Chordata</taxon>
        <taxon>Craniata</taxon>
        <taxon>Vertebrata</taxon>
        <taxon>Euteleostomi</taxon>
        <taxon>Archelosauria</taxon>
        <taxon>Archosauria</taxon>
        <taxon>Dinosauria</taxon>
        <taxon>Saurischia</taxon>
        <taxon>Theropoda</taxon>
        <taxon>Coelurosauria</taxon>
        <taxon>Aves</taxon>
        <taxon>Neognathae</taxon>
        <taxon>Neoaves</taxon>
        <taxon>Aequornithes</taxon>
        <taxon>Ciconiiformes</taxon>
        <taxon>Ciconiidae</taxon>
        <taxon>Mycteria</taxon>
    </lineage>
</organism>
<comment type="caution">
    <text evidence="3">The sequence shown here is derived from an EMBL/GenBank/DDBJ whole genome shotgun (WGS) entry which is preliminary data.</text>
</comment>
<sequence>MERYASYIGCETSKVPLSDIAQRIMTALQSIPVAEVQTSRKNNQSIEKTKENKLGDKDAHLKNEKARIFSEEINDSTITLLKTSASPEKSTAGQIVRTVHADEMLCCQDTKIVSYYQDLDLPTWGYRERNFSVEAKNLKDGEKNIATPLKRKQDAPTCCSEKTRRLRVKTYTSSHERRYNCTSGQTESSENSPCDVRSLGCKEKRKLLATIEQAVAFVTTMIFQDGSSQLNSDQVLTSSVKGVVVLVKNQTDHPCTPSYSSTDYTWNAANENDKLIYLKTEWSSLWEQEQEAHKKFAWQVLFQMLHCKVPIICFNAKDFLRTLLQVYGNEISWKQVADSVVLDPRIAAWLINPSDTVPSFECLIEKYFEKPFSVGAVNTDAGTLTNASYQNLGVNLEKLYNVMMDLAHDLQVQGLWKLFCTLELPLIKILAVMETHKIHVNKQELKKTSEILGLRLKELEQEAHQVAGERFLLTSSSQLREVLFEKLKLHALCEKVHRTEIQQLVSTSEV</sequence>
<dbReference type="EMBL" id="JAUNZN010000007">
    <property type="protein sequence ID" value="KAK4818780.1"/>
    <property type="molecule type" value="Genomic_DNA"/>
</dbReference>
<feature type="domain" description="DNA polymerase nu pseudo-exo" evidence="2">
    <location>
        <begin position="194"/>
        <end position="411"/>
    </location>
</feature>
<dbReference type="GO" id="GO:0006261">
    <property type="term" value="P:DNA-templated DNA replication"/>
    <property type="evidence" value="ECO:0007669"/>
    <property type="project" value="InterPro"/>
</dbReference>
<dbReference type="GO" id="GO:0006302">
    <property type="term" value="P:double-strand break repair"/>
    <property type="evidence" value="ECO:0007669"/>
    <property type="project" value="TreeGrafter"/>
</dbReference>
<dbReference type="GO" id="GO:0003676">
    <property type="term" value="F:nucleic acid binding"/>
    <property type="evidence" value="ECO:0007669"/>
    <property type="project" value="InterPro"/>
</dbReference>
<gene>
    <name evidence="3" type="ORF">QYF61_019126</name>
</gene>
<dbReference type="InterPro" id="IPR040940">
    <property type="entry name" value="DNA_pol_P_Exo"/>
</dbReference>
<dbReference type="Pfam" id="PF18049">
    <property type="entry name" value="DNA_pol_P_Exo"/>
    <property type="match status" value="1"/>
</dbReference>